<keyword evidence="5 10" id="KW-0805">Transcription regulation</keyword>
<dbReference type="InterPro" id="IPR033389">
    <property type="entry name" value="AUX/IAA_dom"/>
</dbReference>
<evidence type="ECO:0000256" key="1">
    <source>
        <dbReference type="ARBA" id="ARBA00004123"/>
    </source>
</evidence>
<dbReference type="OrthoDB" id="778717at2759"/>
<evidence type="ECO:0000256" key="4">
    <source>
        <dbReference type="ARBA" id="ARBA00022491"/>
    </source>
</evidence>
<accession>A0A2P5DDH5</accession>
<dbReference type="SUPFAM" id="SSF54277">
    <property type="entry name" value="CAD &amp; PB1 domains"/>
    <property type="match status" value="1"/>
</dbReference>
<dbReference type="PANTHER" id="PTHR31734">
    <property type="entry name" value="AUXIN-RESPONSIVE PROTEIN IAA17"/>
    <property type="match status" value="1"/>
</dbReference>
<dbReference type="GO" id="GO:0009734">
    <property type="term" value="P:auxin-activated signaling pathway"/>
    <property type="evidence" value="ECO:0007669"/>
    <property type="project" value="UniProtKB-UniRule"/>
</dbReference>
<evidence type="ECO:0000256" key="5">
    <source>
        <dbReference type="ARBA" id="ARBA00023015"/>
    </source>
</evidence>
<dbReference type="Gene3D" id="3.10.20.90">
    <property type="entry name" value="Phosphatidylinositol 3-kinase Catalytic Subunit, Chain A, domain 1"/>
    <property type="match status" value="1"/>
</dbReference>
<dbReference type="Proteomes" id="UP000237105">
    <property type="component" value="Unassembled WGS sequence"/>
</dbReference>
<dbReference type="InterPro" id="IPR053793">
    <property type="entry name" value="PB1-like"/>
</dbReference>
<evidence type="ECO:0000256" key="3">
    <source>
        <dbReference type="ARBA" id="ARBA00011726"/>
    </source>
</evidence>
<comment type="similarity">
    <text evidence="2 10">Belongs to the Aux/IAA family.</text>
</comment>
<evidence type="ECO:0000256" key="2">
    <source>
        <dbReference type="ARBA" id="ARBA00006728"/>
    </source>
</evidence>
<dbReference type="GO" id="GO:0005634">
    <property type="term" value="C:nucleus"/>
    <property type="evidence" value="ECO:0007669"/>
    <property type="project" value="UniProtKB-SubCell"/>
</dbReference>
<protein>
    <recommendedName>
        <fullName evidence="10">Auxin-responsive protein</fullName>
    </recommendedName>
</protein>
<evidence type="ECO:0000313" key="13">
    <source>
        <dbReference type="Proteomes" id="UP000237105"/>
    </source>
</evidence>
<comment type="caution">
    <text evidence="12">The sequence shown here is derived from an EMBL/GenBank/DDBJ whole genome shotgun (WGS) entry which is preliminary data.</text>
</comment>
<comment type="subcellular location">
    <subcellularLocation>
        <location evidence="1 10">Nucleus</location>
    </subcellularLocation>
</comment>
<dbReference type="AlphaFoldDB" id="A0A2P5DDH5"/>
<dbReference type="PANTHER" id="PTHR31734:SF38">
    <property type="entry name" value="AUXIN-RESPONSIVE PROTEIN IAA29"/>
    <property type="match status" value="1"/>
</dbReference>
<dbReference type="EMBL" id="JXTB01000045">
    <property type="protein sequence ID" value="PON71355.1"/>
    <property type="molecule type" value="Genomic_DNA"/>
</dbReference>
<comment type="function">
    <text evidence="9">Aux/IAA proteins are short-lived transcriptional factors that function as repressors of early auxin response genes at low auxin concentrations. Repression is thought to result from the interaction with auxin response factors (ARFs), proteins that bind to the auxin-responsive promoter element (AuxRE). Formation of heterodimers with ARF proteins may alter their ability to modulate early auxin response genes expression.</text>
</comment>
<keyword evidence="8 10" id="KW-0927">Auxin signaling pathway</keyword>
<sequence>MLSMELQLGLALPVHNSTSLNMVKGLDLNDRRTMEPNEVSYGCRESKSHGAKCKRSLEEAFGINKIGDDEAKYLPNLLVWNGQPNEEDDRKGHKKRDTYYINQNESSDGESYVVGWPPIKSSRKKELLIQQNHIGGQMIKKRLKYNSSSSSSSLSAASKHNSMYVKVKMEGVAIARKIDLGLHHSYQTLKNTLFTMFTNYDEKCNEGNRSYTLAYQDKEGDWLLAGDVPWQSFIKSVQRLEMVRINGG</sequence>
<dbReference type="Pfam" id="PF02309">
    <property type="entry name" value="AUX_IAA"/>
    <property type="match status" value="1"/>
</dbReference>
<dbReference type="STRING" id="3476.A0A2P5DDH5"/>
<feature type="domain" description="PB1" evidence="11">
    <location>
        <begin position="162"/>
        <end position="248"/>
    </location>
</feature>
<keyword evidence="6 10" id="KW-0804">Transcription</keyword>
<evidence type="ECO:0000256" key="10">
    <source>
        <dbReference type="RuleBase" id="RU004549"/>
    </source>
</evidence>
<dbReference type="PROSITE" id="PS51745">
    <property type="entry name" value="PB1"/>
    <property type="match status" value="1"/>
</dbReference>
<evidence type="ECO:0000256" key="7">
    <source>
        <dbReference type="ARBA" id="ARBA00023242"/>
    </source>
</evidence>
<evidence type="ECO:0000256" key="6">
    <source>
        <dbReference type="ARBA" id="ARBA00023163"/>
    </source>
</evidence>
<keyword evidence="4 10" id="KW-0678">Repressor</keyword>
<keyword evidence="13" id="KW-1185">Reference proteome</keyword>
<evidence type="ECO:0000256" key="8">
    <source>
        <dbReference type="ARBA" id="ARBA00023294"/>
    </source>
</evidence>
<gene>
    <name evidence="12" type="primary">PanIAA31</name>
    <name evidence="12" type="ORF">PanWU01x14_074950</name>
</gene>
<organism evidence="12 13">
    <name type="scientific">Parasponia andersonii</name>
    <name type="common">Sponia andersonii</name>
    <dbReference type="NCBI Taxonomy" id="3476"/>
    <lineage>
        <taxon>Eukaryota</taxon>
        <taxon>Viridiplantae</taxon>
        <taxon>Streptophyta</taxon>
        <taxon>Embryophyta</taxon>
        <taxon>Tracheophyta</taxon>
        <taxon>Spermatophyta</taxon>
        <taxon>Magnoliopsida</taxon>
        <taxon>eudicotyledons</taxon>
        <taxon>Gunneridae</taxon>
        <taxon>Pentapetalae</taxon>
        <taxon>rosids</taxon>
        <taxon>fabids</taxon>
        <taxon>Rosales</taxon>
        <taxon>Cannabaceae</taxon>
        <taxon>Parasponia</taxon>
    </lineage>
</organism>
<dbReference type="GO" id="GO:0006355">
    <property type="term" value="P:regulation of DNA-templated transcription"/>
    <property type="evidence" value="ECO:0007669"/>
    <property type="project" value="InterPro"/>
</dbReference>
<dbReference type="InterPro" id="IPR003311">
    <property type="entry name" value="AUX_IAA"/>
</dbReference>
<comment type="subunit">
    <text evidence="3 10">Homodimers and heterodimers.</text>
</comment>
<keyword evidence="7 10" id="KW-0539">Nucleus</keyword>
<evidence type="ECO:0000259" key="11">
    <source>
        <dbReference type="PROSITE" id="PS51745"/>
    </source>
</evidence>
<reference evidence="13" key="1">
    <citation type="submission" date="2016-06" db="EMBL/GenBank/DDBJ databases">
        <title>Parallel loss of symbiosis genes in relatives of nitrogen-fixing non-legume Parasponia.</title>
        <authorList>
            <person name="Van Velzen R."/>
            <person name="Holmer R."/>
            <person name="Bu F."/>
            <person name="Rutten L."/>
            <person name="Van Zeijl A."/>
            <person name="Liu W."/>
            <person name="Santuari L."/>
            <person name="Cao Q."/>
            <person name="Sharma T."/>
            <person name="Shen D."/>
            <person name="Roswanjaya Y."/>
            <person name="Wardhani T."/>
            <person name="Kalhor M.S."/>
            <person name="Jansen J."/>
            <person name="Van den Hoogen J."/>
            <person name="Gungor B."/>
            <person name="Hartog M."/>
            <person name="Hontelez J."/>
            <person name="Verver J."/>
            <person name="Yang W.-C."/>
            <person name="Schijlen E."/>
            <person name="Repin R."/>
            <person name="Schilthuizen M."/>
            <person name="Schranz E."/>
            <person name="Heidstra R."/>
            <person name="Miyata K."/>
            <person name="Fedorova E."/>
            <person name="Kohlen W."/>
            <person name="Bisseling T."/>
            <person name="Smit S."/>
            <person name="Geurts R."/>
        </authorList>
    </citation>
    <scope>NUCLEOTIDE SEQUENCE [LARGE SCALE GENOMIC DNA]</scope>
    <source>
        <strain evidence="13">cv. WU1-14</strain>
    </source>
</reference>
<evidence type="ECO:0000256" key="9">
    <source>
        <dbReference type="ARBA" id="ARBA00025283"/>
    </source>
</evidence>
<evidence type="ECO:0000313" key="12">
    <source>
        <dbReference type="EMBL" id="PON71355.1"/>
    </source>
</evidence>
<proteinExistence type="inferred from homology"/>
<name>A0A2P5DDH5_PARAD</name>